<feature type="compositionally biased region" description="Basic and acidic residues" evidence="2">
    <location>
        <begin position="341"/>
        <end position="353"/>
    </location>
</feature>
<keyword evidence="6" id="KW-1185">Reference proteome</keyword>
<dbReference type="GO" id="GO:0006633">
    <property type="term" value="P:fatty acid biosynthetic process"/>
    <property type="evidence" value="ECO:0007669"/>
    <property type="project" value="InterPro"/>
</dbReference>
<evidence type="ECO:0000313" key="5">
    <source>
        <dbReference type="EMBL" id="KAJ6809668.1"/>
    </source>
</evidence>
<feature type="region of interest" description="Disordered" evidence="2">
    <location>
        <begin position="157"/>
        <end position="198"/>
    </location>
</feature>
<dbReference type="PANTHER" id="PTHR31561">
    <property type="entry name" value="3-KETOACYL-COA SYNTHASE"/>
    <property type="match status" value="1"/>
</dbReference>
<keyword evidence="3" id="KW-0812">Transmembrane</keyword>
<evidence type="ECO:0000259" key="4">
    <source>
        <dbReference type="Pfam" id="PF08392"/>
    </source>
</evidence>
<dbReference type="InterPro" id="IPR016039">
    <property type="entry name" value="Thiolase-like"/>
</dbReference>
<keyword evidence="3" id="KW-1133">Transmembrane helix</keyword>
<reference evidence="5" key="2">
    <citation type="submission" date="2023-04" db="EMBL/GenBank/DDBJ databases">
        <authorList>
            <person name="Bruccoleri R.E."/>
            <person name="Oakeley E.J."/>
            <person name="Faust A.-M."/>
            <person name="Dessus-Babus S."/>
            <person name="Altorfer M."/>
            <person name="Burckhardt D."/>
            <person name="Oertli M."/>
            <person name="Naumann U."/>
            <person name="Petersen F."/>
            <person name="Wong J."/>
        </authorList>
    </citation>
    <scope>NUCLEOTIDE SEQUENCE</scope>
    <source>
        <strain evidence="5">GSM-AAB239-AS_SAM_17_03QT</strain>
        <tissue evidence="5">Leaf</tissue>
    </source>
</reference>
<evidence type="ECO:0000256" key="2">
    <source>
        <dbReference type="SAM" id="MobiDB-lite"/>
    </source>
</evidence>
<dbReference type="AlphaFoldDB" id="A0AAX6F0J0"/>
<organism evidence="5 6">
    <name type="scientific">Iris pallida</name>
    <name type="common">Sweet iris</name>
    <dbReference type="NCBI Taxonomy" id="29817"/>
    <lineage>
        <taxon>Eukaryota</taxon>
        <taxon>Viridiplantae</taxon>
        <taxon>Streptophyta</taxon>
        <taxon>Embryophyta</taxon>
        <taxon>Tracheophyta</taxon>
        <taxon>Spermatophyta</taxon>
        <taxon>Magnoliopsida</taxon>
        <taxon>Liliopsida</taxon>
        <taxon>Asparagales</taxon>
        <taxon>Iridaceae</taxon>
        <taxon>Iridoideae</taxon>
        <taxon>Irideae</taxon>
        <taxon>Iris</taxon>
    </lineage>
</organism>
<feature type="domain" description="FAE" evidence="4">
    <location>
        <begin position="27"/>
        <end position="156"/>
    </location>
</feature>
<feature type="transmembrane region" description="Helical" evidence="3">
    <location>
        <begin position="6"/>
        <end position="25"/>
    </location>
</feature>
<dbReference type="SUPFAM" id="SSF53901">
    <property type="entry name" value="Thiolase-like"/>
    <property type="match status" value="1"/>
</dbReference>
<dbReference type="Gene3D" id="3.40.47.10">
    <property type="match status" value="1"/>
</dbReference>
<name>A0AAX6F0J0_IRIPA</name>
<feature type="compositionally biased region" description="Basic and acidic residues" evidence="2">
    <location>
        <begin position="447"/>
        <end position="468"/>
    </location>
</feature>
<proteinExistence type="predicted"/>
<accession>A0AAX6F0J0</accession>
<dbReference type="Proteomes" id="UP001140949">
    <property type="component" value="Unassembled WGS sequence"/>
</dbReference>
<dbReference type="Pfam" id="PF08392">
    <property type="entry name" value="FAE1_CUT1_RppA"/>
    <property type="match status" value="1"/>
</dbReference>
<protein>
    <submittedName>
        <fullName evidence="5">3-ketoacyl-CoA synthase 12-like</fullName>
    </submittedName>
</protein>
<dbReference type="InterPro" id="IPR013601">
    <property type="entry name" value="FAE1_typ3_polyketide_synth"/>
</dbReference>
<dbReference type="GO" id="GO:0016747">
    <property type="term" value="F:acyltransferase activity, transferring groups other than amino-acyl groups"/>
    <property type="evidence" value="ECO:0007669"/>
    <property type="project" value="InterPro"/>
</dbReference>
<reference evidence="5" key="1">
    <citation type="journal article" date="2023" name="GigaByte">
        <title>Genome assembly of the bearded iris, Iris pallida Lam.</title>
        <authorList>
            <person name="Bruccoleri R.E."/>
            <person name="Oakeley E.J."/>
            <person name="Faust A.M.E."/>
            <person name="Altorfer M."/>
            <person name="Dessus-Babus S."/>
            <person name="Burckhardt D."/>
            <person name="Oertli M."/>
            <person name="Naumann U."/>
            <person name="Petersen F."/>
            <person name="Wong J."/>
        </authorList>
    </citation>
    <scope>NUCLEOTIDE SEQUENCE</scope>
    <source>
        <strain evidence="5">GSM-AAB239-AS_SAM_17_03QT</strain>
    </source>
</reference>
<feature type="compositionally biased region" description="Basic and acidic residues" evidence="2">
    <location>
        <begin position="375"/>
        <end position="389"/>
    </location>
</feature>
<feature type="compositionally biased region" description="Basic residues" evidence="2">
    <location>
        <begin position="247"/>
        <end position="256"/>
    </location>
</feature>
<keyword evidence="1" id="KW-0012">Acyltransferase</keyword>
<keyword evidence="1" id="KW-0808">Transferase</keyword>
<feature type="compositionally biased region" description="Basic and acidic residues" evidence="2">
    <location>
        <begin position="169"/>
        <end position="180"/>
    </location>
</feature>
<dbReference type="InterPro" id="IPR012392">
    <property type="entry name" value="3-ktacl-CoA_syn"/>
</dbReference>
<dbReference type="GO" id="GO:0016020">
    <property type="term" value="C:membrane"/>
    <property type="evidence" value="ECO:0007669"/>
    <property type="project" value="InterPro"/>
</dbReference>
<dbReference type="EMBL" id="JANAVB010033015">
    <property type="protein sequence ID" value="KAJ6809668.1"/>
    <property type="molecule type" value="Genomic_DNA"/>
</dbReference>
<gene>
    <name evidence="5" type="ORF">M6B38_162610</name>
</gene>
<evidence type="ECO:0000313" key="6">
    <source>
        <dbReference type="Proteomes" id="UP001140949"/>
    </source>
</evidence>
<feature type="region of interest" description="Disordered" evidence="2">
    <location>
        <begin position="222"/>
        <end position="468"/>
    </location>
</feature>
<keyword evidence="3" id="KW-0472">Membrane</keyword>
<evidence type="ECO:0000256" key="3">
    <source>
        <dbReference type="SAM" id="Phobius"/>
    </source>
</evidence>
<evidence type="ECO:0000256" key="1">
    <source>
        <dbReference type="ARBA" id="ARBA00023315"/>
    </source>
</evidence>
<sequence>MELIVVYLITIVVFLSSLSFLWNLFDRRRNQGCYLLDYVCYQPPDDRKLPTNSCGDIVRRNKNLGLDEYKFLLKMIVSSGIGERTYGPRNIIEGREDHPTHADSLSEMDDCFFATLDQLFARTGFSPSDVDALVLNVSMFSPAPSLTARIVSRYKMGGRQDLQPHRHGLQREPRGGRPRQEPLQGAEEDAGPGRDVGVDHPELVLREQEVDDARQRPVPVWRLLDPPHQRPRPQAQVQVLPEAPRAHPPRQQRPRAQRGGAHGGRGRAQRHGAQQGPPEGGGAGIVPQPPHIRTEGPADQGDTALRAVQADGEPRRRRGQGQRRQAEREPQVRRGPLLRAHRGDRGDRRRREGAGAGGGGAGAVEDGAAPVRQHVRLERVVRARLHGGEGEAAEEGQGDDDKRRGRVQVQQLPLGGDEGPGGGRRGRGVEGLHRRVPSPNPGQPLHGEVRMDLRRQHSQRHDWLGLLS</sequence>
<comment type="caution">
    <text evidence="5">The sequence shown here is derived from an EMBL/GenBank/DDBJ whole genome shotgun (WGS) entry which is preliminary data.</text>
</comment>